<feature type="region of interest" description="Disordered" evidence="1">
    <location>
        <begin position="447"/>
        <end position="494"/>
    </location>
</feature>
<dbReference type="RefSeq" id="XP_018326692.1">
    <property type="nucleotide sequence ID" value="XM_018471190.1"/>
</dbReference>
<feature type="region of interest" description="Disordered" evidence="1">
    <location>
        <begin position="165"/>
        <end position="194"/>
    </location>
</feature>
<dbReference type="InParanoid" id="A0A1W4X1P1"/>
<evidence type="ECO:0000313" key="3">
    <source>
        <dbReference type="RefSeq" id="XP_018326692.1"/>
    </source>
</evidence>
<feature type="compositionally biased region" description="Polar residues" evidence="1">
    <location>
        <begin position="355"/>
        <end position="367"/>
    </location>
</feature>
<dbReference type="OrthoDB" id="6732935at2759"/>
<feature type="compositionally biased region" description="Basic and acidic residues" evidence="1">
    <location>
        <begin position="394"/>
        <end position="404"/>
    </location>
</feature>
<feature type="compositionally biased region" description="Polar residues" evidence="1">
    <location>
        <begin position="315"/>
        <end position="329"/>
    </location>
</feature>
<feature type="compositionally biased region" description="Polar residues" evidence="1">
    <location>
        <begin position="377"/>
        <end position="387"/>
    </location>
</feature>
<organism evidence="2 3">
    <name type="scientific">Agrilus planipennis</name>
    <name type="common">Emerald ash borer</name>
    <name type="synonym">Agrilus marcopoli</name>
    <dbReference type="NCBI Taxonomy" id="224129"/>
    <lineage>
        <taxon>Eukaryota</taxon>
        <taxon>Metazoa</taxon>
        <taxon>Ecdysozoa</taxon>
        <taxon>Arthropoda</taxon>
        <taxon>Hexapoda</taxon>
        <taxon>Insecta</taxon>
        <taxon>Pterygota</taxon>
        <taxon>Neoptera</taxon>
        <taxon>Endopterygota</taxon>
        <taxon>Coleoptera</taxon>
        <taxon>Polyphaga</taxon>
        <taxon>Elateriformia</taxon>
        <taxon>Buprestoidea</taxon>
        <taxon>Buprestidae</taxon>
        <taxon>Agrilinae</taxon>
        <taxon>Agrilus</taxon>
    </lineage>
</organism>
<proteinExistence type="predicted"/>
<keyword evidence="2" id="KW-1185">Reference proteome</keyword>
<reference evidence="3" key="1">
    <citation type="submission" date="2025-08" db="UniProtKB">
        <authorList>
            <consortium name="RefSeq"/>
        </authorList>
    </citation>
    <scope>IDENTIFICATION</scope>
    <source>
        <tissue evidence="3">Entire body</tissue>
    </source>
</reference>
<evidence type="ECO:0000313" key="2">
    <source>
        <dbReference type="Proteomes" id="UP000192223"/>
    </source>
</evidence>
<accession>A0A1W4X1P1</accession>
<protein>
    <submittedName>
        <fullName evidence="3">Uncharacterized protein LOC108737986</fullName>
    </submittedName>
</protein>
<sequence length="494" mass="55551">MAYLPSTYIQQKGISKRVLKQITTSKISKTITSENSKNETAKYALGDQGSLTTSAGSSKQLQSPIYVHETRHILTKIPSTSSNTQNKKNNNPIEHETSNVFHDCGNHNHQRMTQSTLPKLLRAAYAKAPFPKRKLPKSSFPVDDNRQISKESLIQVEETYWMNWKPSTTSNQKPKSSYKKKQPKNIKTKSTQNSKVTASFLQGSNIPRKNTQKTASLFQYSKNKFGKESHPLPPRFNDQELKIFPTLSVKTDLTYYSQEFETNRVDYDESLLFSRRKRESSASSSISTKTDNLKKNSEPVSLRKEEVESDRVLTDRSQPTDKSPTVKSQVVVTFSDHSSVISKSDTKLIPNVAQNSQTNIENSTASKKSGKSLIHSLPSSKNSQKTANSKRKLKEQSIEPHYAAESDNEEITELKHTDSLILACNKKSREKPYLQQPKAIRLFKRSVSTKTAKIKSPGPILKKDTSPSKKSPLIRLGKPGSPVVLSSKFSRKSK</sequence>
<name>A0A1W4X1P1_AGRPL</name>
<dbReference type="GeneID" id="108737986"/>
<dbReference type="Proteomes" id="UP000192223">
    <property type="component" value="Unplaced"/>
</dbReference>
<feature type="region of interest" description="Disordered" evidence="1">
    <location>
        <begin position="355"/>
        <end position="409"/>
    </location>
</feature>
<dbReference type="KEGG" id="apln:108737986"/>
<feature type="compositionally biased region" description="Basic and acidic residues" evidence="1">
    <location>
        <begin position="291"/>
        <end position="314"/>
    </location>
</feature>
<dbReference type="AlphaFoldDB" id="A0A1W4X1P1"/>
<gene>
    <name evidence="3" type="primary">LOC108737986</name>
</gene>
<feature type="compositionally biased region" description="Basic residues" evidence="1">
    <location>
        <begin position="176"/>
        <end position="187"/>
    </location>
</feature>
<feature type="region of interest" description="Disordered" evidence="1">
    <location>
        <begin position="278"/>
        <end position="329"/>
    </location>
</feature>
<evidence type="ECO:0000256" key="1">
    <source>
        <dbReference type="SAM" id="MobiDB-lite"/>
    </source>
</evidence>